<evidence type="ECO:0000259" key="1">
    <source>
        <dbReference type="PROSITE" id="PS51146"/>
    </source>
</evidence>
<dbReference type="PANTHER" id="PTHR42926">
    <property type="match status" value="1"/>
</dbReference>
<dbReference type="SUPFAM" id="SSF52540">
    <property type="entry name" value="P-loop containing nucleoside triphosphate hydrolases"/>
    <property type="match status" value="2"/>
</dbReference>
<dbReference type="AlphaFoldDB" id="A0A974P2J3"/>
<dbReference type="PROSITE" id="PS51146">
    <property type="entry name" value="KAIC"/>
    <property type="match status" value="1"/>
</dbReference>
<name>A0A974P2J3_9CAUL</name>
<dbReference type="NCBIfam" id="NF006799">
    <property type="entry name" value="PRK09302.1"/>
    <property type="match status" value="1"/>
</dbReference>
<dbReference type="Pfam" id="PF06745">
    <property type="entry name" value="ATPase"/>
    <property type="match status" value="2"/>
</dbReference>
<proteinExistence type="predicted"/>
<dbReference type="PANTHER" id="PTHR42926:SF1">
    <property type="entry name" value="CIRCADIAN CLOCK OSCILLATOR PROTEIN KAIC 1"/>
    <property type="match status" value="1"/>
</dbReference>
<accession>A0A974P2J3</accession>
<gene>
    <name evidence="2" type="primary">kaiC</name>
    <name evidence="2" type="ORF">JKL49_26155</name>
</gene>
<dbReference type="InterPro" id="IPR014774">
    <property type="entry name" value="KaiC-like_dom"/>
</dbReference>
<dbReference type="Gene3D" id="3.40.50.300">
    <property type="entry name" value="P-loop containing nucleotide triphosphate hydrolases"/>
    <property type="match status" value="2"/>
</dbReference>
<organism evidence="2">
    <name type="scientific">Phenylobacterium glaciei</name>
    <dbReference type="NCBI Taxonomy" id="2803784"/>
    <lineage>
        <taxon>Bacteria</taxon>
        <taxon>Pseudomonadati</taxon>
        <taxon>Pseudomonadota</taxon>
        <taxon>Alphaproteobacteria</taxon>
        <taxon>Caulobacterales</taxon>
        <taxon>Caulobacteraceae</taxon>
        <taxon>Phenylobacterium</taxon>
    </lineage>
</organism>
<dbReference type="InterPro" id="IPR051347">
    <property type="entry name" value="Circadian_clock_KaiC-rel"/>
</dbReference>
<protein>
    <submittedName>
        <fullName evidence="2">Circadian clock protein KaiC</fullName>
    </submittedName>
</protein>
<evidence type="ECO:0000313" key="2">
    <source>
        <dbReference type="EMBL" id="QQZ50066.1"/>
    </source>
</evidence>
<dbReference type="GO" id="GO:0005524">
    <property type="term" value="F:ATP binding"/>
    <property type="evidence" value="ECO:0007669"/>
    <property type="project" value="InterPro"/>
</dbReference>
<dbReference type="InterPro" id="IPR047221">
    <property type="entry name" value="KaiC_N"/>
</dbReference>
<dbReference type="EMBL" id="CP068570">
    <property type="protein sequence ID" value="QQZ50066.1"/>
    <property type="molecule type" value="Genomic_DNA"/>
</dbReference>
<dbReference type="InterPro" id="IPR010624">
    <property type="entry name" value="KaiC_dom"/>
</dbReference>
<dbReference type="InterPro" id="IPR027417">
    <property type="entry name" value="P-loop_NTPase"/>
</dbReference>
<reference evidence="2" key="1">
    <citation type="submission" date="2021-01" db="EMBL/GenBank/DDBJ databases">
        <title>Genome sequence of Phenylobacterium sp. 20VBR1 isolated from a valley glaceir, Ny-Alesund, Svalbard.</title>
        <authorList>
            <person name="Thomas F.A."/>
            <person name="Krishnan K.P."/>
            <person name="Sinha R.K."/>
        </authorList>
    </citation>
    <scope>NUCLEOTIDE SEQUENCE</scope>
    <source>
        <strain evidence="2">20VBR1</strain>
    </source>
</reference>
<feature type="domain" description="KaiC" evidence="1">
    <location>
        <begin position="6"/>
        <end position="246"/>
    </location>
</feature>
<sequence>MAAQLLKAPSGVAGLDEITFGGLPAGRPTLIAGAAGCGKTLFALTFLVKGATEHGEPGVLMSFEERAQDLVENVSSLGYDLPGLIAENKLIIDYVRVERSEIEQSGEYDLEALFVRLGHAIDKIGAKRVVLDTLEALFSGLGDGPVLRAELRRLFQWLKDRGVTAMITAERGAEGQLTRHGLEEYVSDCVIALDNRVEEQITTRRLRVLKYRGSAHGTNEYPFLIDQGGISVLPVTSAGLSHSISDEVVSSGIGGIDAMLGIGGFYRGSSVLLSGPSGTGKTTFGSHFVNAACVAGQRAIYFSFEESPSRSCATCSRWAWTWGACGQRPAAV</sequence>
<dbReference type="CDD" id="cd19485">
    <property type="entry name" value="KaiC-N"/>
    <property type="match status" value="1"/>
</dbReference>